<keyword evidence="1" id="KW-0997">Cell inner membrane</keyword>
<dbReference type="PANTHER" id="PTHR43849">
    <property type="entry name" value="BLL3936 PROTEIN"/>
    <property type="match status" value="1"/>
</dbReference>
<keyword evidence="2" id="KW-1133">Transmembrane helix</keyword>
<feature type="transmembrane region" description="Helical" evidence="2">
    <location>
        <begin position="307"/>
        <end position="333"/>
    </location>
</feature>
<evidence type="ECO:0000256" key="2">
    <source>
        <dbReference type="SAM" id="Phobius"/>
    </source>
</evidence>
<evidence type="ECO:0000259" key="3">
    <source>
        <dbReference type="Pfam" id="PF06808"/>
    </source>
</evidence>
<accession>A0A2N7TH23</accession>
<protein>
    <submittedName>
        <fullName evidence="4">TRAP transporter permease DctM/Q</fullName>
    </submittedName>
</protein>
<feature type="transmembrane region" description="Helical" evidence="2">
    <location>
        <begin position="187"/>
        <end position="209"/>
    </location>
</feature>
<evidence type="ECO:0000313" key="5">
    <source>
        <dbReference type="Proteomes" id="UP000235346"/>
    </source>
</evidence>
<name>A0A2N7TH23_9GAMM</name>
<keyword evidence="1" id="KW-1003">Cell membrane</keyword>
<evidence type="ECO:0000313" key="4">
    <source>
        <dbReference type="EMBL" id="PMR67469.1"/>
    </source>
</evidence>
<feature type="transmembrane region" description="Helical" evidence="2">
    <location>
        <begin position="358"/>
        <end position="376"/>
    </location>
</feature>
<feature type="transmembrane region" description="Helical" evidence="2">
    <location>
        <begin position="236"/>
        <end position="263"/>
    </location>
</feature>
<keyword evidence="1" id="KW-0813">Transport</keyword>
<dbReference type="NCBIfam" id="TIGR02123">
    <property type="entry name" value="TRAP_fused"/>
    <property type="match status" value="1"/>
</dbReference>
<feature type="transmembrane region" description="Helical" evidence="2">
    <location>
        <begin position="480"/>
        <end position="499"/>
    </location>
</feature>
<feature type="transmembrane region" description="Helical" evidence="2">
    <location>
        <begin position="581"/>
        <end position="598"/>
    </location>
</feature>
<dbReference type="EMBL" id="PNRE01000090">
    <property type="protein sequence ID" value="PMR67469.1"/>
    <property type="molecule type" value="Genomic_DNA"/>
</dbReference>
<dbReference type="Pfam" id="PF06808">
    <property type="entry name" value="DctM"/>
    <property type="match status" value="1"/>
</dbReference>
<feature type="transmembrane region" description="Helical" evidence="2">
    <location>
        <begin position="82"/>
        <end position="100"/>
    </location>
</feature>
<dbReference type="InterPro" id="IPR010656">
    <property type="entry name" value="DctM"/>
</dbReference>
<feature type="transmembrane region" description="Helical" evidence="2">
    <location>
        <begin position="50"/>
        <end position="70"/>
    </location>
</feature>
<keyword evidence="2" id="KW-0472">Membrane</keyword>
<comment type="function">
    <text evidence="1">Part of the tripartite ATP-independent periplasmic (TRAP) transport system.</text>
</comment>
<dbReference type="OrthoDB" id="9759894at2"/>
<feature type="transmembrane region" description="Helical" evidence="2">
    <location>
        <begin position="139"/>
        <end position="156"/>
    </location>
</feature>
<reference evidence="4 5" key="1">
    <citation type="submission" date="2018-01" db="EMBL/GenBank/DDBJ databases">
        <title>Halomonas endophytica sp. nov., isolated from storage liquid in the stems of Populus euphratica.</title>
        <authorList>
            <person name="Chen C."/>
        </authorList>
    </citation>
    <scope>NUCLEOTIDE SEQUENCE [LARGE SCALE GENOMIC DNA]</scope>
    <source>
        <strain evidence="4 5">DSM 26881</strain>
    </source>
</reference>
<dbReference type="AlphaFoldDB" id="A0A2N7TH23"/>
<evidence type="ECO:0000256" key="1">
    <source>
        <dbReference type="RuleBase" id="RU369079"/>
    </source>
</evidence>
<organism evidence="4 5">
    <name type="scientific">Halomonas heilongjiangensis</name>
    <dbReference type="NCBI Taxonomy" id="1387883"/>
    <lineage>
        <taxon>Bacteria</taxon>
        <taxon>Pseudomonadati</taxon>
        <taxon>Pseudomonadota</taxon>
        <taxon>Gammaproteobacteria</taxon>
        <taxon>Oceanospirillales</taxon>
        <taxon>Halomonadaceae</taxon>
        <taxon>Halomonas</taxon>
    </lineage>
</organism>
<feature type="transmembrane region" description="Helical" evidence="2">
    <location>
        <begin position="543"/>
        <end position="561"/>
    </location>
</feature>
<feature type="transmembrane region" description="Helical" evidence="2">
    <location>
        <begin position="447"/>
        <end position="473"/>
    </location>
</feature>
<gene>
    <name evidence="4" type="ORF">C1H66_19220</name>
</gene>
<feature type="transmembrane region" description="Helical" evidence="2">
    <location>
        <begin position="505"/>
        <end position="531"/>
    </location>
</feature>
<feature type="transmembrane region" description="Helical" evidence="2">
    <location>
        <begin position="12"/>
        <end position="30"/>
    </location>
</feature>
<dbReference type="InterPro" id="IPR011853">
    <property type="entry name" value="TRAP_DctM-Dct_fused"/>
</dbReference>
<comment type="caution">
    <text evidence="4">The sequence shown here is derived from an EMBL/GenBank/DDBJ whole genome shotgun (WGS) entry which is preliminary data.</text>
</comment>
<sequence>MTHALFPHSEVRLRAVLAYAVGLGIALLGIVNSMPSFGPIPRLGPFGYEYMHPLMLGLACLAVVGRQTLLKTPDGAGPVWRLAGGLLDVGVLVALIVALHDYYVTMERLKGGLFFFDAAHAWTALAGVAALLLICLRQWGLALTAVAGVALLYFYTGHHWPGLFRMAPIDVIEGTADTLWYNSTNGVLGSLLAIVINTILPFILLGALLEGSGAGGSLIKVSLHAFRRARGGPAHAAILSSGLFGSVSGSAVANVVGTGVITIPMIRRRGFSPAFAGGVEATASSGGQIMPPIMGAAALVMADFIGISYLTIIVAALIPALFYYGSLFAAVVYEARRLGIESRPVDLDPADRPERQDFINLIMVAVPLTVVVVALIAGFSPAGAGILALFSVVPLSLALNPEIRRSPLTLVRSLANGGNSFATLLIAVGVVGIIVAVLSSTGLPIKFAQVIGASTGGSLLVSLLLAMMAALVLGMGMPTLPAYLTIILIMGPAMLRLGLEPLVAHMFVFYFGVASAITPPVAVAAFAAASISQASPLKTALEATRIGLVIFLLPFTFAFYPELLLVPEAGGSGAWYDMASILLRLCLAVLLIASGLACHDRCRLSFVEAALRVGVAIAMLVTFPLVHWPAFFLGVALLVVHRQTSLKKGALA</sequence>
<proteinExistence type="predicted"/>
<keyword evidence="5" id="KW-1185">Reference proteome</keyword>
<dbReference type="RefSeq" id="WP_102629485.1">
    <property type="nucleotide sequence ID" value="NZ_PDOH01000056.1"/>
</dbReference>
<dbReference type="PANTHER" id="PTHR43849:SF2">
    <property type="entry name" value="BLL3936 PROTEIN"/>
    <property type="match status" value="1"/>
</dbReference>
<dbReference type="Proteomes" id="UP000235346">
    <property type="component" value="Unassembled WGS sequence"/>
</dbReference>
<feature type="transmembrane region" description="Helical" evidence="2">
    <location>
        <begin position="421"/>
        <end position="441"/>
    </location>
</feature>
<feature type="transmembrane region" description="Helical" evidence="2">
    <location>
        <begin position="112"/>
        <end position="134"/>
    </location>
</feature>
<feature type="domain" description="TRAP C4-dicarboxylate transport system permease DctM subunit" evidence="3">
    <location>
        <begin position="130"/>
        <end position="566"/>
    </location>
</feature>
<keyword evidence="2" id="KW-0812">Transmembrane</keyword>
<feature type="transmembrane region" description="Helical" evidence="2">
    <location>
        <begin position="610"/>
        <end position="640"/>
    </location>
</feature>
<dbReference type="GO" id="GO:0022857">
    <property type="term" value="F:transmembrane transporter activity"/>
    <property type="evidence" value="ECO:0007669"/>
    <property type="project" value="UniProtKB-UniRule"/>
</dbReference>
<comment type="subcellular location">
    <subcellularLocation>
        <location evidence="1">Cell inner membrane</location>
        <topology evidence="1">Multi-pass membrane protein</topology>
    </subcellularLocation>
</comment>
<dbReference type="GO" id="GO:0005886">
    <property type="term" value="C:plasma membrane"/>
    <property type="evidence" value="ECO:0007669"/>
    <property type="project" value="UniProtKB-SubCell"/>
</dbReference>